<proteinExistence type="predicted"/>
<keyword evidence="3" id="KW-1185">Reference proteome</keyword>
<dbReference type="AlphaFoldDB" id="Q5QXQ6"/>
<keyword evidence="1" id="KW-0472">Membrane</keyword>
<protein>
    <submittedName>
        <fullName evidence="2">Predicted membrane protein</fullName>
    </submittedName>
</protein>
<name>Q5QXQ6_IDILO</name>
<dbReference type="RefSeq" id="WP_011234734.1">
    <property type="nucleotide sequence ID" value="NC_006512.1"/>
</dbReference>
<feature type="transmembrane region" description="Helical" evidence="1">
    <location>
        <begin position="55"/>
        <end position="77"/>
    </location>
</feature>
<accession>Q5QXQ6</accession>
<gene>
    <name evidence="2" type="ordered locus">IL1488</name>
</gene>
<reference evidence="2 3" key="1">
    <citation type="journal article" date="2004" name="Proc. Natl. Acad. Sci. U.S.A.">
        <title>Genome sequence of the deep-sea gamma-proteobacterium Idiomarina loihiensis reveals amino acid fermentation as a source of carbon and energy.</title>
        <authorList>
            <person name="Hou S."/>
            <person name="Saw J.H."/>
            <person name="Lee K.S."/>
            <person name="Freitas T.A."/>
            <person name="Belisle C."/>
            <person name="Kawarabayasi Y."/>
            <person name="Donachie S.P."/>
            <person name="Pikina A."/>
            <person name="Galperin M.Y."/>
            <person name="Koonin E.V."/>
            <person name="Makarova K.S."/>
            <person name="Omelchenko M.V."/>
            <person name="Sorokin A."/>
            <person name="Wolf Y.I."/>
            <person name="Li Q.X."/>
            <person name="Keum Y.S."/>
            <person name="Campbell S."/>
            <person name="Denery J."/>
            <person name="Aizawa S."/>
            <person name="Shibata S."/>
            <person name="Malahoff A."/>
            <person name="Alam M."/>
        </authorList>
    </citation>
    <scope>NUCLEOTIDE SEQUENCE [LARGE SCALE GENOMIC DNA]</scope>
    <source>
        <strain evidence="3">ATCC BAA-735 / DSM 15497 / L2-TR</strain>
    </source>
</reference>
<evidence type="ECO:0000256" key="1">
    <source>
        <dbReference type="SAM" id="Phobius"/>
    </source>
</evidence>
<evidence type="ECO:0000313" key="2">
    <source>
        <dbReference type="EMBL" id="AAV82328.1"/>
    </source>
</evidence>
<keyword evidence="1" id="KW-1133">Transmembrane helix</keyword>
<feature type="transmembrane region" description="Helical" evidence="1">
    <location>
        <begin position="29"/>
        <end position="48"/>
    </location>
</feature>
<evidence type="ECO:0000313" key="3">
    <source>
        <dbReference type="Proteomes" id="UP000001171"/>
    </source>
</evidence>
<keyword evidence="1" id="KW-0812">Transmembrane</keyword>
<feature type="transmembrane region" description="Helical" evidence="1">
    <location>
        <begin position="83"/>
        <end position="105"/>
    </location>
</feature>
<dbReference type="EMBL" id="AE017340">
    <property type="protein sequence ID" value="AAV82328.1"/>
    <property type="molecule type" value="Genomic_DNA"/>
</dbReference>
<sequence length="205" mass="22846">MQWLVFTVFLVLLFYLSSGVSEAVNSEWFPLVCLIGVAAAILIAYGSIRQRLIKFWPFSVGNEFSAFLGLLLAAGLISGNANYNTLTSLASLMVSSMLISTFLALTKANIYRRNQFYISKLNDWKVVFWSDDEKSEDSTRIPEKTGLTFTELKRIAGEERNFVASSIMRGGKSCNITIIVDENLNLIRILKGGKVSEFTSIGKLM</sequence>
<organism evidence="2 3">
    <name type="scientific">Idiomarina loihiensis (strain ATCC BAA-735 / DSM 15497 / L2-TR)</name>
    <dbReference type="NCBI Taxonomy" id="283942"/>
    <lineage>
        <taxon>Bacteria</taxon>
        <taxon>Pseudomonadati</taxon>
        <taxon>Pseudomonadota</taxon>
        <taxon>Gammaproteobacteria</taxon>
        <taxon>Alteromonadales</taxon>
        <taxon>Idiomarinaceae</taxon>
        <taxon>Idiomarina</taxon>
    </lineage>
</organism>
<dbReference type="Proteomes" id="UP000001171">
    <property type="component" value="Chromosome"/>
</dbReference>
<dbReference type="GeneID" id="41336665"/>
<dbReference type="HOGENOM" id="CLU_1336016_0_0_6"/>
<dbReference type="KEGG" id="ilo:IL1488"/>